<organism evidence="3 4">
    <name type="scientific">Ligilactobacillus agilis DSM 20509</name>
    <dbReference type="NCBI Taxonomy" id="1423718"/>
    <lineage>
        <taxon>Bacteria</taxon>
        <taxon>Bacillati</taxon>
        <taxon>Bacillota</taxon>
        <taxon>Bacilli</taxon>
        <taxon>Lactobacillales</taxon>
        <taxon>Lactobacillaceae</taxon>
        <taxon>Ligilactobacillus</taxon>
    </lineage>
</organism>
<comment type="caution">
    <text evidence="3">The sequence shown here is derived from an EMBL/GenBank/DDBJ whole genome shotgun (WGS) entry which is preliminary data.</text>
</comment>
<dbReference type="PANTHER" id="PTHR48100:SF1">
    <property type="entry name" value="HISTIDINE PHOSPHATASE FAMILY PROTEIN-RELATED"/>
    <property type="match status" value="1"/>
</dbReference>
<dbReference type="Pfam" id="PF00300">
    <property type="entry name" value="His_Phos_1"/>
    <property type="match status" value="1"/>
</dbReference>
<dbReference type="AlphaFoldDB" id="A0A0R2AN84"/>
<dbReference type="RefSeq" id="WP_056976498.1">
    <property type="nucleotide sequence ID" value="NZ_AYYP01000022.1"/>
</dbReference>
<evidence type="ECO:0000313" key="4">
    <source>
        <dbReference type="Proteomes" id="UP000051008"/>
    </source>
</evidence>
<dbReference type="OrthoDB" id="9782128at2"/>
<evidence type="ECO:0000313" key="3">
    <source>
        <dbReference type="EMBL" id="KRM64963.1"/>
    </source>
</evidence>
<feature type="active site" description="Tele-phosphohistidine intermediate" evidence="1">
    <location>
        <position position="9"/>
    </location>
</feature>
<feature type="binding site" evidence="2">
    <location>
        <begin position="8"/>
        <end position="15"/>
    </location>
    <ligand>
        <name>substrate</name>
    </ligand>
</feature>
<evidence type="ECO:0000256" key="2">
    <source>
        <dbReference type="PIRSR" id="PIRSR613078-2"/>
    </source>
</evidence>
<dbReference type="EMBL" id="AYYP01000022">
    <property type="protein sequence ID" value="KRM64963.1"/>
    <property type="molecule type" value="Genomic_DNA"/>
</dbReference>
<proteinExistence type="predicted"/>
<protein>
    <submittedName>
        <fullName evidence="3">Phosphoglycerate mutase</fullName>
    </submittedName>
</protein>
<dbReference type="SMART" id="SM00855">
    <property type="entry name" value="PGAM"/>
    <property type="match status" value="1"/>
</dbReference>
<dbReference type="InterPro" id="IPR050275">
    <property type="entry name" value="PGM_Phosphatase"/>
</dbReference>
<dbReference type="PATRIC" id="fig|1423718.3.peg.1679"/>
<dbReference type="Proteomes" id="UP000051008">
    <property type="component" value="Unassembled WGS sequence"/>
</dbReference>
<reference evidence="3 4" key="1">
    <citation type="journal article" date="2015" name="Genome Announc.">
        <title>Expanding the biotechnology potential of lactobacilli through comparative genomics of 213 strains and associated genera.</title>
        <authorList>
            <person name="Sun Z."/>
            <person name="Harris H.M."/>
            <person name="McCann A."/>
            <person name="Guo C."/>
            <person name="Argimon S."/>
            <person name="Zhang W."/>
            <person name="Yang X."/>
            <person name="Jeffery I.B."/>
            <person name="Cooney J.C."/>
            <person name="Kagawa T.F."/>
            <person name="Liu W."/>
            <person name="Song Y."/>
            <person name="Salvetti E."/>
            <person name="Wrobel A."/>
            <person name="Rasinkangas P."/>
            <person name="Parkhill J."/>
            <person name="Rea M.C."/>
            <person name="O'Sullivan O."/>
            <person name="Ritari J."/>
            <person name="Douillard F.P."/>
            <person name="Paul Ross R."/>
            <person name="Yang R."/>
            <person name="Briner A.E."/>
            <person name="Felis G.E."/>
            <person name="de Vos W.M."/>
            <person name="Barrangou R."/>
            <person name="Klaenhammer T.R."/>
            <person name="Caufield P.W."/>
            <person name="Cui Y."/>
            <person name="Zhang H."/>
            <person name="O'Toole P.W."/>
        </authorList>
    </citation>
    <scope>NUCLEOTIDE SEQUENCE [LARGE SCALE GENOMIC DNA]</scope>
    <source>
        <strain evidence="3 4">DSM 20509</strain>
    </source>
</reference>
<dbReference type="GO" id="GO:0005737">
    <property type="term" value="C:cytoplasm"/>
    <property type="evidence" value="ECO:0007669"/>
    <property type="project" value="TreeGrafter"/>
</dbReference>
<name>A0A0R2AN84_9LACO</name>
<dbReference type="GeneID" id="75137574"/>
<keyword evidence="4" id="KW-1185">Reference proteome</keyword>
<dbReference type="PANTHER" id="PTHR48100">
    <property type="entry name" value="BROAD-SPECIFICITY PHOSPHATASE YOR283W-RELATED"/>
    <property type="match status" value="1"/>
</dbReference>
<sequence length="217" mass="24916">MTKLYFVRHGKTEWNLEGRYQGAKGDSPLLGQSYAEIEQLATYLKQFKFAKIYTSPIKRARVTAQKLAASLDQNVKLEINDAFKEFNLGQMEGMYFTDCERLFPEEVDAFRNHPDKYDATKIGGESFEEVFARMTPKVKEICRRYPNENVIIVSHGAALCAEIRHLLGVPLEQLRAKGGLNNTSTTILQTNDGEHFKCLAWNKHDYLKRKLDKTDMV</sequence>
<evidence type="ECO:0000256" key="1">
    <source>
        <dbReference type="PIRSR" id="PIRSR613078-1"/>
    </source>
</evidence>
<dbReference type="InterPro" id="IPR029033">
    <property type="entry name" value="His_PPase_superfam"/>
</dbReference>
<feature type="active site" description="Proton donor/acceptor" evidence="1">
    <location>
        <position position="85"/>
    </location>
</feature>
<dbReference type="GO" id="GO:0016791">
    <property type="term" value="F:phosphatase activity"/>
    <property type="evidence" value="ECO:0007669"/>
    <property type="project" value="TreeGrafter"/>
</dbReference>
<dbReference type="SUPFAM" id="SSF53254">
    <property type="entry name" value="Phosphoglycerate mutase-like"/>
    <property type="match status" value="1"/>
</dbReference>
<dbReference type="Gene3D" id="3.40.50.1240">
    <property type="entry name" value="Phosphoglycerate mutase-like"/>
    <property type="match status" value="1"/>
</dbReference>
<gene>
    <name evidence="3" type="ORF">FC14_GL001614</name>
</gene>
<dbReference type="CDD" id="cd07067">
    <property type="entry name" value="HP_PGM_like"/>
    <property type="match status" value="1"/>
</dbReference>
<feature type="binding site" evidence="2">
    <location>
        <position position="59"/>
    </location>
    <ligand>
        <name>substrate</name>
    </ligand>
</feature>
<dbReference type="InterPro" id="IPR013078">
    <property type="entry name" value="His_Pase_superF_clade-1"/>
</dbReference>
<accession>A0A0R2AN84</accession>